<keyword evidence="2 4" id="KW-0863">Zinc-finger</keyword>
<dbReference type="EMBL" id="JABBWE010000056">
    <property type="protein sequence ID" value="KAG1789749.1"/>
    <property type="molecule type" value="Genomic_DNA"/>
</dbReference>
<evidence type="ECO:0000259" key="5">
    <source>
        <dbReference type="PROSITE" id="PS50865"/>
    </source>
</evidence>
<gene>
    <name evidence="6" type="ORF">HD556DRAFT_1311144</name>
</gene>
<dbReference type="AlphaFoldDB" id="A0A9P7AJP3"/>
<keyword evidence="7" id="KW-1185">Reference proteome</keyword>
<dbReference type="Pfam" id="PF26632">
    <property type="entry name" value="DUF8205"/>
    <property type="match status" value="1"/>
</dbReference>
<dbReference type="Pfam" id="PF01753">
    <property type="entry name" value="zf-MYND"/>
    <property type="match status" value="1"/>
</dbReference>
<evidence type="ECO:0000256" key="3">
    <source>
        <dbReference type="ARBA" id="ARBA00022833"/>
    </source>
</evidence>
<reference evidence="6" key="1">
    <citation type="journal article" date="2020" name="New Phytol.">
        <title>Comparative genomics reveals dynamic genome evolution in host specialist ectomycorrhizal fungi.</title>
        <authorList>
            <person name="Lofgren L.A."/>
            <person name="Nguyen N.H."/>
            <person name="Vilgalys R."/>
            <person name="Ruytinx J."/>
            <person name="Liao H.L."/>
            <person name="Branco S."/>
            <person name="Kuo A."/>
            <person name="LaButti K."/>
            <person name="Lipzen A."/>
            <person name="Andreopoulos W."/>
            <person name="Pangilinan J."/>
            <person name="Riley R."/>
            <person name="Hundley H."/>
            <person name="Na H."/>
            <person name="Barry K."/>
            <person name="Grigoriev I.V."/>
            <person name="Stajich J.E."/>
            <person name="Kennedy P.G."/>
        </authorList>
    </citation>
    <scope>NUCLEOTIDE SEQUENCE</scope>
    <source>
        <strain evidence="6">S12</strain>
    </source>
</reference>
<feature type="domain" description="MYND-type" evidence="5">
    <location>
        <begin position="50"/>
        <end position="99"/>
    </location>
</feature>
<dbReference type="GeneID" id="64594270"/>
<dbReference type="OrthoDB" id="341421at2759"/>
<evidence type="ECO:0000313" key="6">
    <source>
        <dbReference type="EMBL" id="KAG1789749.1"/>
    </source>
</evidence>
<dbReference type="RefSeq" id="XP_041156779.1">
    <property type="nucleotide sequence ID" value="XM_041300506.1"/>
</dbReference>
<proteinExistence type="predicted"/>
<evidence type="ECO:0000313" key="7">
    <source>
        <dbReference type="Proteomes" id="UP000719766"/>
    </source>
</evidence>
<keyword evidence="1" id="KW-0479">Metal-binding</keyword>
<name>A0A9P7AJP3_9AGAM</name>
<protein>
    <recommendedName>
        <fullName evidence="5">MYND-type domain-containing protein</fullName>
    </recommendedName>
</protein>
<comment type="caution">
    <text evidence="6">The sequence shown here is derived from an EMBL/GenBank/DDBJ whole genome shotgun (WGS) entry which is preliminary data.</text>
</comment>
<dbReference type="PROSITE" id="PS50865">
    <property type="entry name" value="ZF_MYND_2"/>
    <property type="match status" value="1"/>
</dbReference>
<dbReference type="Gene3D" id="6.10.140.2220">
    <property type="match status" value="1"/>
</dbReference>
<dbReference type="InterPro" id="IPR002893">
    <property type="entry name" value="Znf_MYND"/>
</dbReference>
<dbReference type="SUPFAM" id="SSF144232">
    <property type="entry name" value="HIT/MYND zinc finger-like"/>
    <property type="match status" value="1"/>
</dbReference>
<dbReference type="Proteomes" id="UP000719766">
    <property type="component" value="Unassembled WGS sequence"/>
</dbReference>
<keyword evidence="3" id="KW-0862">Zinc</keyword>
<dbReference type="GO" id="GO:0008270">
    <property type="term" value="F:zinc ion binding"/>
    <property type="evidence" value="ECO:0007669"/>
    <property type="project" value="UniProtKB-KW"/>
</dbReference>
<sequence>MSANTNNLSSTPQTIYVQHAIHPDSGDSFRAVAASTKSLKASQKDFGVQCTQCQTKLEKPLKCAKVVVKYLNTVATCKGVWYCSKECQKKNWSTHKPACHEVERSSGVFKFIQMFGVNPVLMGLLKVAIIFDCGLFENPRIGFDVPFMARVDIAMEPSDVLDFVRLYFNDKAVGDKLQGMLQVNTIIPWHPRTQIPLTPKRLQLWREARAKYNAEGLAKDPVGLVEFIGCSCAEDSKNSLTAELHIPAGVLDMARQREPFTFVSAVTGMQFDKPMSAVTCLEYINVHIRADKQNQLRLRAEMTEQDKEAIRAAGRNEHTFPARTLKQKMEREHLYAGIMEVIRETAKCECELFQLLVLY</sequence>
<accession>A0A9P7AJP3</accession>
<evidence type="ECO:0000256" key="1">
    <source>
        <dbReference type="ARBA" id="ARBA00022723"/>
    </source>
</evidence>
<evidence type="ECO:0000256" key="4">
    <source>
        <dbReference type="PROSITE-ProRule" id="PRU00134"/>
    </source>
</evidence>
<dbReference type="InterPro" id="IPR058518">
    <property type="entry name" value="DUF8205"/>
</dbReference>
<evidence type="ECO:0000256" key="2">
    <source>
        <dbReference type="ARBA" id="ARBA00022771"/>
    </source>
</evidence>
<organism evidence="6 7">
    <name type="scientific">Suillus plorans</name>
    <dbReference type="NCBI Taxonomy" id="116603"/>
    <lineage>
        <taxon>Eukaryota</taxon>
        <taxon>Fungi</taxon>
        <taxon>Dikarya</taxon>
        <taxon>Basidiomycota</taxon>
        <taxon>Agaricomycotina</taxon>
        <taxon>Agaricomycetes</taxon>
        <taxon>Agaricomycetidae</taxon>
        <taxon>Boletales</taxon>
        <taxon>Suillineae</taxon>
        <taxon>Suillaceae</taxon>
        <taxon>Suillus</taxon>
    </lineage>
</organism>